<keyword evidence="1" id="KW-0547">Nucleotide-binding</keyword>
<feature type="non-terminal residue" evidence="7">
    <location>
        <position position="1"/>
    </location>
</feature>
<evidence type="ECO:0000256" key="4">
    <source>
        <dbReference type="ARBA" id="ARBA00022840"/>
    </source>
</evidence>
<keyword evidence="2" id="KW-0378">Hydrolase</keyword>
<evidence type="ECO:0000256" key="2">
    <source>
        <dbReference type="ARBA" id="ARBA00022801"/>
    </source>
</evidence>
<dbReference type="InterPro" id="IPR027417">
    <property type="entry name" value="P-loop_NTPase"/>
</dbReference>
<evidence type="ECO:0000313" key="7">
    <source>
        <dbReference type="EMBL" id="GCA62624.1"/>
    </source>
</evidence>
<evidence type="ECO:0000256" key="3">
    <source>
        <dbReference type="ARBA" id="ARBA00022806"/>
    </source>
</evidence>
<feature type="region of interest" description="Disordered" evidence="5">
    <location>
        <begin position="39"/>
        <end position="62"/>
    </location>
</feature>
<evidence type="ECO:0000259" key="6">
    <source>
        <dbReference type="PROSITE" id="PS51194"/>
    </source>
</evidence>
<keyword evidence="4" id="KW-0067">ATP-binding</keyword>
<dbReference type="SMART" id="SM00490">
    <property type="entry name" value="HELICc"/>
    <property type="match status" value="1"/>
</dbReference>
<dbReference type="InterPro" id="IPR050079">
    <property type="entry name" value="DEAD_box_RNA_helicase"/>
</dbReference>
<reference evidence="7 8" key="1">
    <citation type="journal article" date="2018" name="PLoS ONE">
        <title>The draft genome of Kipferlia bialata reveals reductive genome evolution in fornicate parasites.</title>
        <authorList>
            <person name="Tanifuji G."/>
            <person name="Takabayashi S."/>
            <person name="Kume K."/>
            <person name="Takagi M."/>
            <person name="Nakayama T."/>
            <person name="Kamikawa R."/>
            <person name="Inagaki Y."/>
            <person name="Hashimoto T."/>
        </authorList>
    </citation>
    <scope>NUCLEOTIDE SEQUENCE [LARGE SCALE GENOMIC DNA]</scope>
    <source>
        <strain evidence="7">NY0173</strain>
    </source>
</reference>
<evidence type="ECO:0000256" key="5">
    <source>
        <dbReference type="SAM" id="MobiDB-lite"/>
    </source>
</evidence>
<protein>
    <recommendedName>
        <fullName evidence="6">Helicase C-terminal domain-containing protein</fullName>
    </recommendedName>
</protein>
<feature type="compositionally biased region" description="Basic residues" evidence="5">
    <location>
        <begin position="237"/>
        <end position="268"/>
    </location>
</feature>
<dbReference type="GO" id="GO:0016787">
    <property type="term" value="F:hydrolase activity"/>
    <property type="evidence" value="ECO:0007669"/>
    <property type="project" value="UniProtKB-KW"/>
</dbReference>
<evidence type="ECO:0000313" key="8">
    <source>
        <dbReference type="Proteomes" id="UP000265618"/>
    </source>
</evidence>
<dbReference type="GO" id="GO:0005829">
    <property type="term" value="C:cytosol"/>
    <property type="evidence" value="ECO:0007669"/>
    <property type="project" value="TreeGrafter"/>
</dbReference>
<organism evidence="7 8">
    <name type="scientific">Kipferlia bialata</name>
    <dbReference type="NCBI Taxonomy" id="797122"/>
    <lineage>
        <taxon>Eukaryota</taxon>
        <taxon>Metamonada</taxon>
        <taxon>Carpediemonas-like organisms</taxon>
        <taxon>Kipferlia</taxon>
    </lineage>
</organism>
<dbReference type="Proteomes" id="UP000265618">
    <property type="component" value="Unassembled WGS sequence"/>
</dbReference>
<feature type="region of interest" description="Disordered" evidence="5">
    <location>
        <begin position="235"/>
        <end position="281"/>
    </location>
</feature>
<sequence length="281" mass="31348">FGVKAGVHNPELPVLSRENALARFNKGAWPVMMTVDTGEEEEAERADTRDGETGGAAEGNSSRGLDIAGLDCVLNFDLPSSATQYVHRVGRTSRGLGPKGIAISFQLPGSEGMVAEIEDMQRERYGTAQITPFSFRTDLISQFKYRVEDVSGAITKRRVTEYRAAEIKNDLIQAEKLKDYFAAHPTERKVLLGALSNPVLERQRFLSQHLTRVPQYLIPGARELSTNVPWVQDLHTSKNKRRSMRKGRKYGKGKAKNKHVARGKKKANPLKSFKLSSKRKP</sequence>
<gene>
    <name evidence="7" type="ORF">KIPB_004717</name>
</gene>
<dbReference type="InterPro" id="IPR001650">
    <property type="entry name" value="Helicase_C-like"/>
</dbReference>
<feature type="domain" description="Helicase C-terminal" evidence="6">
    <location>
        <begin position="1"/>
        <end position="151"/>
    </location>
</feature>
<dbReference type="EMBL" id="BDIP01001035">
    <property type="protein sequence ID" value="GCA62624.1"/>
    <property type="molecule type" value="Genomic_DNA"/>
</dbReference>
<dbReference type="PANTHER" id="PTHR47959">
    <property type="entry name" value="ATP-DEPENDENT RNA HELICASE RHLE-RELATED"/>
    <property type="match status" value="1"/>
</dbReference>
<dbReference type="PANTHER" id="PTHR47959:SF1">
    <property type="entry name" value="ATP-DEPENDENT RNA HELICASE DBPA"/>
    <property type="match status" value="1"/>
</dbReference>
<keyword evidence="3" id="KW-0347">Helicase</keyword>
<evidence type="ECO:0000256" key="1">
    <source>
        <dbReference type="ARBA" id="ARBA00022741"/>
    </source>
</evidence>
<keyword evidence="8" id="KW-1185">Reference proteome</keyword>
<proteinExistence type="predicted"/>
<dbReference type="AlphaFoldDB" id="A0A391NKR3"/>
<dbReference type="GO" id="GO:0005524">
    <property type="term" value="F:ATP binding"/>
    <property type="evidence" value="ECO:0007669"/>
    <property type="project" value="UniProtKB-KW"/>
</dbReference>
<dbReference type="Pfam" id="PF00271">
    <property type="entry name" value="Helicase_C"/>
    <property type="match status" value="1"/>
</dbReference>
<accession>A0A391NKR3</accession>
<dbReference type="SUPFAM" id="SSF52540">
    <property type="entry name" value="P-loop containing nucleoside triphosphate hydrolases"/>
    <property type="match status" value="1"/>
</dbReference>
<name>A0A391NKR3_9EUKA</name>
<dbReference type="PROSITE" id="PS51194">
    <property type="entry name" value="HELICASE_CTER"/>
    <property type="match status" value="1"/>
</dbReference>
<dbReference type="GO" id="GO:0003724">
    <property type="term" value="F:RNA helicase activity"/>
    <property type="evidence" value="ECO:0007669"/>
    <property type="project" value="TreeGrafter"/>
</dbReference>
<comment type="caution">
    <text evidence="7">The sequence shown here is derived from an EMBL/GenBank/DDBJ whole genome shotgun (WGS) entry which is preliminary data.</text>
</comment>
<dbReference type="Gene3D" id="3.40.50.300">
    <property type="entry name" value="P-loop containing nucleotide triphosphate hydrolases"/>
    <property type="match status" value="1"/>
</dbReference>
<dbReference type="OrthoDB" id="1191041at2759"/>